<evidence type="ECO:0000313" key="2">
    <source>
        <dbReference type="Proteomes" id="UP000695562"/>
    </source>
</evidence>
<gene>
    <name evidence="1" type="ORF">CYY_005580</name>
</gene>
<organism evidence="1 2">
    <name type="scientific">Polysphondylium violaceum</name>
    <dbReference type="NCBI Taxonomy" id="133409"/>
    <lineage>
        <taxon>Eukaryota</taxon>
        <taxon>Amoebozoa</taxon>
        <taxon>Evosea</taxon>
        <taxon>Eumycetozoa</taxon>
        <taxon>Dictyostelia</taxon>
        <taxon>Dictyosteliales</taxon>
        <taxon>Dictyosteliaceae</taxon>
        <taxon>Polysphondylium</taxon>
    </lineage>
</organism>
<keyword evidence="2" id="KW-1185">Reference proteome</keyword>
<sequence>MDTFFILYRNVVLKNTVLKYLRTSPISLDYYVYKEQDQSKLFLKWKKEITSLNGNVKHYDDITLTQEWMVENRLFYLLCDKKSHPVYGSSFSLSFKTVSRLLKYCCDFKLIERLYYLDENAFKHAHRHYYYGRKHGKDTGQKKTAKSLLDFAFLAGNKRVIEFLFGKGFGRPTAYCIEYGGRSVAGVECVRMVLADPRMRFGWPSHQTIKSPVGYGRVEMVEFLNSHFKQQIRLNNDGVLEAFKHNREPMMTYIVTHYRESLVHVNRPIYMAAKNGNIEMVKTLLDITGPHLVREQLVYYAASSGNIELVKYILEKRPLLKRKVTSKALNFPASNGHVAMVRYLIENVVKSPDSKLAITYALKNKHIGIVKALFTHSPELLARDYSFDIFLHAMRTGDAGFVKHLYDSLTKTKKNVTSSYAYPFYRTLIDYCKSTRDLLALIKLFKIDQNDYGLVEYVCHLPGKLEILSILIKDLAFQFSSKAYSISIYRGYLDYACLLEEYCGQCEDSMTTFLIKDFVTLEFMHKNYEFGKETISFPEKWGFSDEFPFKIVVGSTDQETIDICKYCIQHRIEYSPYPFLQHFIRTNNTEMVELLANHSSGLTLLTAQRYLTSKGIAIQQKDSRNTTDILSLLSDVYRPVYFLNFLRTNQLIQQGEIKRFPINYSSFTFYFLRYLFRNFNQTATDTQKETMLTEYLKKRNIIDPMREFCFLYYRMGAKFTSETFATLLKGEVLQIGHKSELTINTSFYRTLHWQTEDGASQDYFLTKIIEANLDKVAIPSLSIEVALFYLIKNFDLGIKLLNCAKSCKKPSITLHRVLQLFNHIMLWKYFWEFVICPEKNSKPYLQYEFIQQTLLPIMETKKFFSVQKAAKCKNCNLFVSRFSLPPCGCAKEFYTLLLQYIITDMVHIIIDNFSIPSVNDDDIENLFSGDIQTLKLGSNLSISVYSDFSSTNVSFKKYNILYNNHLSQTSHLITPLLMPNYNNNDEWCPQTLKGEYYSDMSISKIIYSDLDPLAIPGGVKIRFRNSDASYYRVGFLFNSLSQNINEIVKDCYQEFYQDNLIDKYEKEVI</sequence>
<dbReference type="InterPro" id="IPR052050">
    <property type="entry name" value="SecEffector_AnkRepeat"/>
</dbReference>
<dbReference type="InterPro" id="IPR002110">
    <property type="entry name" value="Ankyrin_rpt"/>
</dbReference>
<dbReference type="Pfam" id="PF12796">
    <property type="entry name" value="Ank_2"/>
    <property type="match status" value="1"/>
</dbReference>
<dbReference type="Gene3D" id="1.25.40.20">
    <property type="entry name" value="Ankyrin repeat-containing domain"/>
    <property type="match status" value="1"/>
</dbReference>
<comment type="caution">
    <text evidence="1">The sequence shown here is derived from an EMBL/GenBank/DDBJ whole genome shotgun (WGS) entry which is preliminary data.</text>
</comment>
<reference evidence="1" key="1">
    <citation type="submission" date="2020-01" db="EMBL/GenBank/DDBJ databases">
        <title>Development of genomics and gene disruption for Polysphondylium violaceum indicates a role for the polyketide synthase stlB in stalk morphogenesis.</title>
        <authorList>
            <person name="Narita B."/>
            <person name="Kawabe Y."/>
            <person name="Kin K."/>
            <person name="Saito T."/>
            <person name="Gibbs R."/>
            <person name="Kuspa A."/>
            <person name="Muzny D."/>
            <person name="Queller D."/>
            <person name="Richards S."/>
            <person name="Strassman J."/>
            <person name="Sucgang R."/>
            <person name="Worley K."/>
            <person name="Schaap P."/>
        </authorList>
    </citation>
    <scope>NUCLEOTIDE SEQUENCE</scope>
    <source>
        <strain evidence="1">QSvi11</strain>
    </source>
</reference>
<dbReference type="SUPFAM" id="SSF48403">
    <property type="entry name" value="Ankyrin repeat"/>
    <property type="match status" value="1"/>
</dbReference>
<dbReference type="PANTHER" id="PTHR46586">
    <property type="entry name" value="ANKYRIN REPEAT-CONTAINING PROTEIN"/>
    <property type="match status" value="1"/>
</dbReference>
<dbReference type="Proteomes" id="UP000695562">
    <property type="component" value="Unassembled WGS sequence"/>
</dbReference>
<protein>
    <recommendedName>
        <fullName evidence="3">Ankyrin repeat-containing protein</fullName>
    </recommendedName>
</protein>
<evidence type="ECO:0000313" key="1">
    <source>
        <dbReference type="EMBL" id="KAF2073111.1"/>
    </source>
</evidence>
<dbReference type="PANTHER" id="PTHR46586:SF3">
    <property type="entry name" value="ANKYRIN REPEAT-CONTAINING PROTEIN"/>
    <property type="match status" value="1"/>
</dbReference>
<dbReference type="SMART" id="SM00248">
    <property type="entry name" value="ANK"/>
    <property type="match status" value="6"/>
</dbReference>
<evidence type="ECO:0008006" key="3">
    <source>
        <dbReference type="Google" id="ProtNLM"/>
    </source>
</evidence>
<dbReference type="InterPro" id="IPR036770">
    <property type="entry name" value="Ankyrin_rpt-contain_sf"/>
</dbReference>
<name>A0A8J4US32_9MYCE</name>
<accession>A0A8J4US32</accession>
<dbReference type="OrthoDB" id="341259at2759"/>
<dbReference type="AlphaFoldDB" id="A0A8J4US32"/>
<dbReference type="EMBL" id="AJWJ01000226">
    <property type="protein sequence ID" value="KAF2073111.1"/>
    <property type="molecule type" value="Genomic_DNA"/>
</dbReference>
<proteinExistence type="predicted"/>